<evidence type="ECO:0000313" key="1">
    <source>
        <dbReference type="EMBL" id="MCL7344442.1"/>
    </source>
</evidence>
<comment type="caution">
    <text evidence="1">The sequence shown here is derived from an EMBL/GenBank/DDBJ whole genome shotgun (WGS) entry which is preliminary data.</text>
</comment>
<reference evidence="1" key="1">
    <citation type="submission" date="2022-05" db="EMBL/GenBank/DDBJ databases">
        <title>Metagenome Sequencing of an Archaeal-Dominated Microbial Community from a Hot Spring at the Los Azufres Geothermal Field, Mexico.</title>
        <authorList>
            <person name="Marin-Paredes R."/>
            <person name="Martinez-Romero E."/>
            <person name="Servin-Garciduenas L.E."/>
        </authorList>
    </citation>
    <scope>NUCLEOTIDE SEQUENCE</scope>
    <source>
        <strain evidence="1">AZ1-454</strain>
    </source>
</reference>
<proteinExistence type="predicted"/>
<protein>
    <submittedName>
        <fullName evidence="1">Uncharacterized protein</fullName>
    </submittedName>
</protein>
<sequence>MELEQVYNISKLGENVPEWAEEVKYKFVDEVMGDKLPLAEKWIKELEGEMEVVKEKLGLRDFLLSKELRSFIEDPRRHLVKKLFLYFHDLVRGRITPEEFTTKGRQAINSSFGSNLRGIYQSWGLLAMLELLADRGFSLAYPPHKVVGLDRAGMQKGGSIPPNAVVEDGLGRSFSFFVEAPRPIGWEDGGDLERVWKLYSTLRPDMLIYKGFYHDIVDLSNDIPIKRPNYVVEFKELDDWWKRWRYLKGYKPFSANEWRARWIKGLYDGLAEVLGGKREEGLPEFKKEEGKKIREYKVIELYMGIYKPDLGVLISRRAVEDEVKEDLKGVMVLDDVGFNKEKLYPLVEDMLRGLEVKLDLRELAYKFAMEREREFRQWLREKLGVELNDETMRTTRRRELKGLIKKGVLGDSQHYPTVPLLPKQGTYGLLALAQLELLPYLHLERYFYQLLQLVPSASSSPNYLNLSTVY</sequence>
<accession>A0AAE3FNE9</accession>
<dbReference type="EMBL" id="JZWS02000009">
    <property type="protein sequence ID" value="MCL7344442.1"/>
    <property type="molecule type" value="Genomic_DNA"/>
</dbReference>
<name>A0AAE3FNE9_9CREN</name>
<organism evidence="1">
    <name type="scientific">Candidatus Aramenus sulfurataquae</name>
    <dbReference type="NCBI Taxonomy" id="1326980"/>
    <lineage>
        <taxon>Archaea</taxon>
        <taxon>Thermoproteota</taxon>
        <taxon>Thermoprotei</taxon>
        <taxon>Sulfolobales</taxon>
        <taxon>Sulfolobaceae</taxon>
        <taxon>Candidatus Aramenus</taxon>
    </lineage>
</organism>
<dbReference type="AlphaFoldDB" id="A0AAE3FNE9"/>
<gene>
    <name evidence="1" type="ORF">TQ35_007710</name>
</gene>